<name>A0ABU0ARM2_9BACI</name>
<evidence type="ECO:0000313" key="1">
    <source>
        <dbReference type="EMBL" id="MDQ0273926.1"/>
    </source>
</evidence>
<protein>
    <submittedName>
        <fullName evidence="1">Uncharacterized protein</fullName>
    </submittedName>
</protein>
<dbReference type="Proteomes" id="UP001238088">
    <property type="component" value="Unassembled WGS sequence"/>
</dbReference>
<evidence type="ECO:0000313" key="2">
    <source>
        <dbReference type="Proteomes" id="UP001238088"/>
    </source>
</evidence>
<gene>
    <name evidence="1" type="ORF">J2S17_005887</name>
</gene>
<sequence>MTLFSRFTSLTNQFERDCTRFIEISSFPMFNRVYFDSLYVCIGLEKITPFIHHYLKLIT</sequence>
<proteinExistence type="predicted"/>
<accession>A0ABU0ARM2</accession>
<dbReference type="EMBL" id="JAUSUB010000060">
    <property type="protein sequence ID" value="MDQ0273926.1"/>
    <property type="molecule type" value="Genomic_DNA"/>
</dbReference>
<comment type="caution">
    <text evidence="1">The sequence shown here is derived from an EMBL/GenBank/DDBJ whole genome shotgun (WGS) entry which is preliminary data.</text>
</comment>
<keyword evidence="2" id="KW-1185">Reference proteome</keyword>
<reference evidence="1 2" key="1">
    <citation type="submission" date="2023-07" db="EMBL/GenBank/DDBJ databases">
        <title>Genomic Encyclopedia of Type Strains, Phase IV (KMG-IV): sequencing the most valuable type-strain genomes for metagenomic binning, comparative biology and taxonomic classification.</title>
        <authorList>
            <person name="Goeker M."/>
        </authorList>
    </citation>
    <scope>NUCLEOTIDE SEQUENCE [LARGE SCALE GENOMIC DNA]</scope>
    <source>
        <strain evidence="1 2">DSM 23494</strain>
    </source>
</reference>
<organism evidence="1 2">
    <name type="scientific">Cytobacillus purgationiresistens</name>
    <dbReference type="NCBI Taxonomy" id="863449"/>
    <lineage>
        <taxon>Bacteria</taxon>
        <taxon>Bacillati</taxon>
        <taxon>Bacillota</taxon>
        <taxon>Bacilli</taxon>
        <taxon>Bacillales</taxon>
        <taxon>Bacillaceae</taxon>
        <taxon>Cytobacillus</taxon>
    </lineage>
</organism>